<dbReference type="GO" id="GO:0006508">
    <property type="term" value="P:proteolysis"/>
    <property type="evidence" value="ECO:0007669"/>
    <property type="project" value="UniProtKB-KW"/>
</dbReference>
<feature type="transmembrane region" description="Helical" evidence="5">
    <location>
        <begin position="32"/>
        <end position="50"/>
    </location>
</feature>
<name>A0A1W1YC67_9BURK</name>
<dbReference type="AlphaFoldDB" id="A0A1W1YC67"/>
<keyword evidence="2 7" id="KW-0645">Protease</keyword>
<keyword evidence="5" id="KW-0472">Membrane</keyword>
<dbReference type="SUPFAM" id="SSF52096">
    <property type="entry name" value="ClpP/crotonase"/>
    <property type="match status" value="1"/>
</dbReference>
<feature type="domain" description="Peptidase S49" evidence="6">
    <location>
        <begin position="130"/>
        <end position="270"/>
    </location>
</feature>
<dbReference type="InterPro" id="IPR002142">
    <property type="entry name" value="Peptidase_S49"/>
</dbReference>
<evidence type="ECO:0000313" key="7">
    <source>
        <dbReference type="EMBL" id="SMC33743.1"/>
    </source>
</evidence>
<dbReference type="InterPro" id="IPR047272">
    <property type="entry name" value="S49_SppA_C"/>
</dbReference>
<comment type="similarity">
    <text evidence="1">Belongs to the peptidase S49 family.</text>
</comment>
<keyword evidence="4" id="KW-0720">Serine protease</keyword>
<evidence type="ECO:0000256" key="5">
    <source>
        <dbReference type="SAM" id="Phobius"/>
    </source>
</evidence>
<evidence type="ECO:0000256" key="1">
    <source>
        <dbReference type="ARBA" id="ARBA00008683"/>
    </source>
</evidence>
<dbReference type="InterPro" id="IPR029045">
    <property type="entry name" value="ClpP/crotonase-like_dom_sf"/>
</dbReference>
<dbReference type="RefSeq" id="WP_084282608.1">
    <property type="nucleotide sequence ID" value="NZ_FWXJ01000002.1"/>
</dbReference>
<dbReference type="Gene3D" id="6.20.330.10">
    <property type="match status" value="1"/>
</dbReference>
<evidence type="ECO:0000256" key="4">
    <source>
        <dbReference type="ARBA" id="ARBA00022825"/>
    </source>
</evidence>
<dbReference type="EMBL" id="FWXJ01000002">
    <property type="protein sequence ID" value="SMC33743.1"/>
    <property type="molecule type" value="Genomic_DNA"/>
</dbReference>
<proteinExistence type="inferred from homology"/>
<dbReference type="PANTHER" id="PTHR42987:SF8">
    <property type="entry name" value="PROTEINASE"/>
    <property type="match status" value="1"/>
</dbReference>
<dbReference type="CDD" id="cd07023">
    <property type="entry name" value="S49_Sppa_N_C"/>
    <property type="match status" value="1"/>
</dbReference>
<keyword evidence="3" id="KW-0378">Hydrolase</keyword>
<evidence type="ECO:0000256" key="3">
    <source>
        <dbReference type="ARBA" id="ARBA00022801"/>
    </source>
</evidence>
<evidence type="ECO:0000313" key="8">
    <source>
        <dbReference type="Proteomes" id="UP000192708"/>
    </source>
</evidence>
<dbReference type="Gene3D" id="3.90.226.10">
    <property type="entry name" value="2-enoyl-CoA Hydratase, Chain A, domain 1"/>
    <property type="match status" value="1"/>
</dbReference>
<accession>A0A1W1YC67</accession>
<keyword evidence="5" id="KW-1133">Transmembrane helix</keyword>
<dbReference type="Proteomes" id="UP000192708">
    <property type="component" value="Unassembled WGS sequence"/>
</dbReference>
<gene>
    <name evidence="7" type="ORF">SAMN06296008_102240</name>
</gene>
<dbReference type="GO" id="GO:0008236">
    <property type="term" value="F:serine-type peptidase activity"/>
    <property type="evidence" value="ECO:0007669"/>
    <property type="project" value="UniProtKB-KW"/>
</dbReference>
<dbReference type="Pfam" id="PF01343">
    <property type="entry name" value="Peptidase_S49"/>
    <property type="match status" value="1"/>
</dbReference>
<organism evidence="7 8">
    <name type="scientific">Polynucleobacter kasalickyi</name>
    <dbReference type="NCBI Taxonomy" id="1938817"/>
    <lineage>
        <taxon>Bacteria</taxon>
        <taxon>Pseudomonadati</taxon>
        <taxon>Pseudomonadota</taxon>
        <taxon>Betaproteobacteria</taxon>
        <taxon>Burkholderiales</taxon>
        <taxon>Burkholderiaceae</taxon>
        <taxon>Polynucleobacter</taxon>
    </lineage>
</organism>
<evidence type="ECO:0000259" key="6">
    <source>
        <dbReference type="Pfam" id="PF01343"/>
    </source>
</evidence>
<keyword evidence="8" id="KW-1185">Reference proteome</keyword>
<dbReference type="PANTHER" id="PTHR42987">
    <property type="entry name" value="PEPTIDASE S49"/>
    <property type="match status" value="1"/>
</dbReference>
<dbReference type="STRING" id="1938817.SAMN06296008_102240"/>
<sequence>MSTNDANWEKTALENLLKENLKERQSNRRWRTFWRLVGLSLTILVVYTYFAPFKKSASVLSHHTALIKLDGEISSGTTANATDIMTALQAAFESPEVGGVILRINSPGGSPVQSGMIYDEMMRLRKANPEKHLYVVIEDICASGGYYIAAAGEKIFVDKASLVGSIGVIMSGFGFTGLMDKVGVERRVQTAGDNKAMLDPFMKQNPKTTQSIQAMLDEIHQQFIKAVKDGRGTRLKETPEMFSGMVWNGSKAVELGLADGFGTVDSVARVVIKYSDIVDYTQTENVAERLAKRFGATMGQTFVSALKQVELK</sequence>
<evidence type="ECO:0000256" key="2">
    <source>
        <dbReference type="ARBA" id="ARBA00022670"/>
    </source>
</evidence>
<dbReference type="OrthoDB" id="9764363at2"/>
<protein>
    <submittedName>
        <fullName evidence="7">Protease-4</fullName>
    </submittedName>
</protein>
<reference evidence="7 8" key="1">
    <citation type="submission" date="2017-04" db="EMBL/GenBank/DDBJ databases">
        <authorList>
            <person name="Afonso C.L."/>
            <person name="Miller P.J."/>
            <person name="Scott M.A."/>
            <person name="Spackman E."/>
            <person name="Goraichik I."/>
            <person name="Dimitrov K.M."/>
            <person name="Suarez D.L."/>
            <person name="Swayne D.E."/>
        </authorList>
    </citation>
    <scope>NUCLEOTIDE SEQUENCE [LARGE SCALE GENOMIC DNA]</scope>
    <source>
        <strain evidence="7 8">VK13</strain>
    </source>
</reference>
<keyword evidence="5" id="KW-0812">Transmembrane</keyword>